<organism evidence="4 5">
    <name type="scientific">Spinacia oleracea</name>
    <name type="common">Spinach</name>
    <dbReference type="NCBI Taxonomy" id="3562"/>
    <lineage>
        <taxon>Eukaryota</taxon>
        <taxon>Viridiplantae</taxon>
        <taxon>Streptophyta</taxon>
        <taxon>Embryophyta</taxon>
        <taxon>Tracheophyta</taxon>
        <taxon>Spermatophyta</taxon>
        <taxon>Magnoliopsida</taxon>
        <taxon>eudicotyledons</taxon>
        <taxon>Gunneridae</taxon>
        <taxon>Pentapetalae</taxon>
        <taxon>Caryophyllales</taxon>
        <taxon>Chenopodiaceae</taxon>
        <taxon>Chenopodioideae</taxon>
        <taxon>Anserineae</taxon>
        <taxon>Spinacia</taxon>
    </lineage>
</organism>
<evidence type="ECO:0000259" key="3">
    <source>
        <dbReference type="PROSITE" id="PS50158"/>
    </source>
</evidence>
<dbReference type="RefSeq" id="XP_021839720.2">
    <property type="nucleotide sequence ID" value="XM_021984028.2"/>
</dbReference>
<dbReference type="KEGG" id="soe:110779532"/>
<dbReference type="Pfam" id="PF00098">
    <property type="entry name" value="zf-CCHC"/>
    <property type="match status" value="1"/>
</dbReference>
<feature type="domain" description="CCHC-type" evidence="3">
    <location>
        <begin position="321"/>
        <end position="336"/>
    </location>
</feature>
<protein>
    <recommendedName>
        <fullName evidence="3">CCHC-type domain-containing protein</fullName>
    </recommendedName>
</protein>
<reference evidence="5" key="2">
    <citation type="submission" date="2025-08" db="UniProtKB">
        <authorList>
            <consortium name="RefSeq"/>
        </authorList>
    </citation>
    <scope>IDENTIFICATION</scope>
    <source>
        <tissue evidence="5">Leaf</tissue>
    </source>
</reference>
<dbReference type="InterPro" id="IPR036875">
    <property type="entry name" value="Znf_CCHC_sf"/>
</dbReference>
<evidence type="ECO:0000256" key="1">
    <source>
        <dbReference type="PROSITE-ProRule" id="PRU00047"/>
    </source>
</evidence>
<feature type="compositionally biased region" description="Acidic residues" evidence="2">
    <location>
        <begin position="381"/>
        <end position="392"/>
    </location>
</feature>
<evidence type="ECO:0000256" key="2">
    <source>
        <dbReference type="SAM" id="MobiDB-lite"/>
    </source>
</evidence>
<name>A0A9R0HZQ4_SPIOL</name>
<dbReference type="Proteomes" id="UP000813463">
    <property type="component" value="Chromosome 4"/>
</dbReference>
<feature type="compositionally biased region" description="Basic and acidic residues" evidence="2">
    <location>
        <begin position="335"/>
        <end position="350"/>
    </location>
</feature>
<dbReference type="SMART" id="SM00343">
    <property type="entry name" value="ZnF_C2HC"/>
    <property type="match status" value="2"/>
</dbReference>
<feature type="compositionally biased region" description="Polar residues" evidence="2">
    <location>
        <begin position="355"/>
        <end position="370"/>
    </location>
</feature>
<reference evidence="4" key="1">
    <citation type="journal article" date="2021" name="Nat. Commun.">
        <title>Genomic analyses provide insights into spinach domestication and the genetic basis of agronomic traits.</title>
        <authorList>
            <person name="Cai X."/>
            <person name="Sun X."/>
            <person name="Xu C."/>
            <person name="Sun H."/>
            <person name="Wang X."/>
            <person name="Ge C."/>
            <person name="Zhang Z."/>
            <person name="Wang Q."/>
            <person name="Fei Z."/>
            <person name="Jiao C."/>
            <person name="Wang Q."/>
        </authorList>
    </citation>
    <scope>NUCLEOTIDE SEQUENCE [LARGE SCALE GENOMIC DNA]</scope>
    <source>
        <strain evidence="4">cv. Varoflay</strain>
    </source>
</reference>
<keyword evidence="1" id="KW-0863">Zinc-finger</keyword>
<dbReference type="PANTHER" id="PTHR34482">
    <property type="entry name" value="DNA DAMAGE-INDUCIBLE PROTEIN 1-LIKE"/>
    <property type="match status" value="1"/>
</dbReference>
<dbReference type="AlphaFoldDB" id="A0A9R0HZQ4"/>
<gene>
    <name evidence="5" type="primary">LOC110779532</name>
</gene>
<keyword evidence="4" id="KW-1185">Reference proteome</keyword>
<dbReference type="SUPFAM" id="SSF57756">
    <property type="entry name" value="Retrovirus zinc finger-like domains"/>
    <property type="match status" value="1"/>
</dbReference>
<keyword evidence="1" id="KW-0862">Zinc</keyword>
<accession>A0A9R0HZQ4</accession>
<dbReference type="PANTHER" id="PTHR34482:SF49">
    <property type="entry name" value="RETROTRANSPOSON GAG DOMAIN-CONTAINING PROTEIN"/>
    <property type="match status" value="1"/>
</dbReference>
<evidence type="ECO:0000313" key="4">
    <source>
        <dbReference type="Proteomes" id="UP000813463"/>
    </source>
</evidence>
<dbReference type="InterPro" id="IPR005162">
    <property type="entry name" value="Retrotrans_gag_dom"/>
</dbReference>
<feature type="region of interest" description="Disordered" evidence="2">
    <location>
        <begin position="1"/>
        <end position="27"/>
    </location>
</feature>
<dbReference type="Pfam" id="PF03732">
    <property type="entry name" value="Retrotrans_gag"/>
    <property type="match status" value="1"/>
</dbReference>
<dbReference type="PROSITE" id="PS50158">
    <property type="entry name" value="ZF_CCHC"/>
    <property type="match status" value="1"/>
</dbReference>
<dbReference type="InterPro" id="IPR001878">
    <property type="entry name" value="Znf_CCHC"/>
</dbReference>
<dbReference type="GO" id="GO:0008270">
    <property type="term" value="F:zinc ion binding"/>
    <property type="evidence" value="ECO:0007669"/>
    <property type="project" value="UniProtKB-KW"/>
</dbReference>
<keyword evidence="1" id="KW-0479">Metal-binding</keyword>
<feature type="region of interest" description="Disordered" evidence="2">
    <location>
        <begin position="335"/>
        <end position="392"/>
    </location>
</feature>
<sequence>MTSSGNIPIDGTRNDNDVNDGNGNHKSALTLEGMQERIEELRKDPIFGDTPGETSDNRMDLMRLIMSDHLQGNRQKPRSEQEECSNMFNKFASHKPPTYDGKPDPTEFEEWISDMEKLFDETQCPEKWKVNYAVFYLKGQANLWWKSVNGIQNEPGFGWEKLTEAMREQLYSYSLQMQMESEFIKLSQGKKNVLEYAVKFNELARFSPDLVTTDRQRMNRFEGGLNIEIRDRLSSSRISTFQELYDRAINLERIIKLREETYGKRKGSFEENQPNNKKQNVNVSYQGGNNGNQNFNKNRGCAKCGRWNHTEKECRIGTRDCFKCGSKDHQIRDCPQIHREQGDRRNDENKGNGGTTNFNRNPPRGPTSNGRVFLMQGKDDDANDNDDFASME</sequence>
<dbReference type="GeneID" id="110779532"/>
<evidence type="ECO:0000313" key="5">
    <source>
        <dbReference type="RefSeq" id="XP_021839720.2"/>
    </source>
</evidence>
<dbReference type="GO" id="GO:0003676">
    <property type="term" value="F:nucleic acid binding"/>
    <property type="evidence" value="ECO:0007669"/>
    <property type="project" value="InterPro"/>
</dbReference>
<feature type="region of interest" description="Disordered" evidence="2">
    <location>
        <begin position="265"/>
        <end position="294"/>
    </location>
</feature>
<proteinExistence type="predicted"/>
<dbReference type="Gene3D" id="4.10.60.10">
    <property type="entry name" value="Zinc finger, CCHC-type"/>
    <property type="match status" value="1"/>
</dbReference>
<feature type="compositionally biased region" description="Low complexity" evidence="2">
    <location>
        <begin position="270"/>
        <end position="294"/>
    </location>
</feature>